<feature type="region of interest" description="Disordered" evidence="1">
    <location>
        <begin position="81"/>
        <end position="123"/>
    </location>
</feature>
<feature type="compositionally biased region" description="Basic and acidic residues" evidence="1">
    <location>
        <begin position="83"/>
        <end position="115"/>
    </location>
</feature>
<evidence type="ECO:0000313" key="3">
    <source>
        <dbReference type="Proteomes" id="UP000630528"/>
    </source>
</evidence>
<protein>
    <recommendedName>
        <fullName evidence="4">Helix-hairpin-helix domain-containing protein</fullName>
    </recommendedName>
</protein>
<organism evidence="2 3">
    <name type="scientific">Ramlibacter ginsenosidimutans</name>
    <dbReference type="NCBI Taxonomy" id="502333"/>
    <lineage>
        <taxon>Bacteria</taxon>
        <taxon>Pseudomonadati</taxon>
        <taxon>Pseudomonadota</taxon>
        <taxon>Betaproteobacteria</taxon>
        <taxon>Burkholderiales</taxon>
        <taxon>Comamonadaceae</taxon>
        <taxon>Ramlibacter</taxon>
    </lineage>
</organism>
<keyword evidence="3" id="KW-1185">Reference proteome</keyword>
<comment type="caution">
    <text evidence="2">The sequence shown here is derived from an EMBL/GenBank/DDBJ whole genome shotgun (WGS) entry which is preliminary data.</text>
</comment>
<dbReference type="Gene3D" id="1.10.150.20">
    <property type="entry name" value="5' to 3' exonuclease, C-terminal subdomain"/>
    <property type="match status" value="1"/>
</dbReference>
<proteinExistence type="predicted"/>
<evidence type="ECO:0000256" key="1">
    <source>
        <dbReference type="SAM" id="MobiDB-lite"/>
    </source>
</evidence>
<sequence length="136" mass="15174">MEATMNESLHMESARDDLPDAAIELLQLRGLGPKRVQALCRLGVQSLAELRIAAQERRLRCAPGFSAALEENILRAVTAQLESHPRRPDAAAREQPRAWRQSPIDRRVRRCDRQGHAANPASPTSWMCSIWRSAAG</sequence>
<dbReference type="Pfam" id="PF14520">
    <property type="entry name" value="HHH_5"/>
    <property type="match status" value="1"/>
</dbReference>
<reference evidence="2" key="1">
    <citation type="journal article" date="2012" name="J. Microbiol. Biotechnol.">
        <title>Ramlibacter ginsenosidimutans sp. nov., with ginsenoside-converting activity.</title>
        <authorList>
            <person name="Wang L."/>
            <person name="An D.S."/>
            <person name="Kim S.G."/>
            <person name="Jin F.X."/>
            <person name="Kim S.C."/>
            <person name="Lee S.T."/>
            <person name="Im W.T."/>
        </authorList>
    </citation>
    <scope>NUCLEOTIDE SEQUENCE</scope>
    <source>
        <strain evidence="2">KACC 17527</strain>
    </source>
</reference>
<evidence type="ECO:0008006" key="4">
    <source>
        <dbReference type="Google" id="ProtNLM"/>
    </source>
</evidence>
<accession>A0A934WMA5</accession>
<dbReference type="AlphaFoldDB" id="A0A934WMA5"/>
<gene>
    <name evidence="2" type="ORF">JJB11_07605</name>
</gene>
<name>A0A934WMA5_9BURK</name>
<evidence type="ECO:0000313" key="2">
    <source>
        <dbReference type="EMBL" id="MBK6005957.1"/>
    </source>
</evidence>
<dbReference type="EMBL" id="JAEPWM010000002">
    <property type="protein sequence ID" value="MBK6005957.1"/>
    <property type="molecule type" value="Genomic_DNA"/>
</dbReference>
<dbReference type="Proteomes" id="UP000630528">
    <property type="component" value="Unassembled WGS sequence"/>
</dbReference>
<reference evidence="2" key="2">
    <citation type="submission" date="2021-01" db="EMBL/GenBank/DDBJ databases">
        <authorList>
            <person name="Kang M."/>
        </authorList>
    </citation>
    <scope>NUCLEOTIDE SEQUENCE</scope>
    <source>
        <strain evidence="2">KACC 17527</strain>
    </source>
</reference>